<evidence type="ECO:0000313" key="1">
    <source>
        <dbReference type="EMBL" id="JAH72242.1"/>
    </source>
</evidence>
<reference evidence="1" key="1">
    <citation type="submission" date="2014-11" db="EMBL/GenBank/DDBJ databases">
        <authorList>
            <person name="Amaro Gonzalez C."/>
        </authorList>
    </citation>
    <scope>NUCLEOTIDE SEQUENCE</scope>
</reference>
<protein>
    <submittedName>
        <fullName evidence="1">Uncharacterized protein</fullName>
    </submittedName>
</protein>
<reference evidence="1" key="2">
    <citation type="journal article" date="2015" name="Fish Shellfish Immunol.">
        <title>Early steps in the European eel (Anguilla anguilla)-Vibrio vulnificus interaction in the gills: Role of the RtxA13 toxin.</title>
        <authorList>
            <person name="Callol A."/>
            <person name="Pajuelo D."/>
            <person name="Ebbesson L."/>
            <person name="Teles M."/>
            <person name="MacKenzie S."/>
            <person name="Amaro C."/>
        </authorList>
    </citation>
    <scope>NUCLEOTIDE SEQUENCE</scope>
</reference>
<dbReference type="EMBL" id="GBXM01036335">
    <property type="protein sequence ID" value="JAH72242.1"/>
    <property type="molecule type" value="Transcribed_RNA"/>
</dbReference>
<proteinExistence type="predicted"/>
<organism evidence="1">
    <name type="scientific">Anguilla anguilla</name>
    <name type="common">European freshwater eel</name>
    <name type="synonym">Muraena anguilla</name>
    <dbReference type="NCBI Taxonomy" id="7936"/>
    <lineage>
        <taxon>Eukaryota</taxon>
        <taxon>Metazoa</taxon>
        <taxon>Chordata</taxon>
        <taxon>Craniata</taxon>
        <taxon>Vertebrata</taxon>
        <taxon>Euteleostomi</taxon>
        <taxon>Actinopterygii</taxon>
        <taxon>Neopterygii</taxon>
        <taxon>Teleostei</taxon>
        <taxon>Anguilliformes</taxon>
        <taxon>Anguillidae</taxon>
        <taxon>Anguilla</taxon>
    </lineage>
</organism>
<name>A0A0E9V2J9_ANGAN</name>
<sequence>MGLWSVIITTIPYQERKGIFVSRMEGPVYKQKR</sequence>
<accession>A0A0E9V2J9</accession>
<dbReference type="AlphaFoldDB" id="A0A0E9V2J9"/>